<organism evidence="1 2">
    <name type="scientific">Mycobacterium paraffinicum</name>
    <dbReference type="NCBI Taxonomy" id="53378"/>
    <lineage>
        <taxon>Bacteria</taxon>
        <taxon>Bacillati</taxon>
        <taxon>Actinomycetota</taxon>
        <taxon>Actinomycetes</taxon>
        <taxon>Mycobacteriales</taxon>
        <taxon>Mycobacteriaceae</taxon>
        <taxon>Mycobacterium</taxon>
    </lineage>
</organism>
<dbReference type="Proteomes" id="UP001501417">
    <property type="component" value="Unassembled WGS sequence"/>
</dbReference>
<gene>
    <name evidence="1" type="ORF">GCM10023161_45100</name>
</gene>
<reference evidence="2" key="1">
    <citation type="journal article" date="2019" name="Int. J. Syst. Evol. Microbiol.">
        <title>The Global Catalogue of Microorganisms (GCM) 10K type strain sequencing project: providing services to taxonomists for standard genome sequencing and annotation.</title>
        <authorList>
            <consortium name="The Broad Institute Genomics Platform"/>
            <consortium name="The Broad Institute Genome Sequencing Center for Infectious Disease"/>
            <person name="Wu L."/>
            <person name="Ma J."/>
        </authorList>
    </citation>
    <scope>NUCLEOTIDE SEQUENCE [LARGE SCALE GENOMIC DNA]</scope>
    <source>
        <strain evidence="2">JCM 17782</strain>
    </source>
</reference>
<dbReference type="EMBL" id="BAABGF010000052">
    <property type="protein sequence ID" value="GAA4294985.1"/>
    <property type="molecule type" value="Genomic_DNA"/>
</dbReference>
<name>A0ABP8F4L4_9MYCO</name>
<proteinExistence type="predicted"/>
<comment type="caution">
    <text evidence="1">The sequence shown here is derived from an EMBL/GenBank/DDBJ whole genome shotgun (WGS) entry which is preliminary data.</text>
</comment>
<evidence type="ECO:0000313" key="1">
    <source>
        <dbReference type="EMBL" id="GAA4294985.1"/>
    </source>
</evidence>
<protein>
    <submittedName>
        <fullName evidence="1">Uncharacterized protein</fullName>
    </submittedName>
</protein>
<accession>A0ABP8F4L4</accession>
<keyword evidence="2" id="KW-1185">Reference proteome</keyword>
<evidence type="ECO:0000313" key="2">
    <source>
        <dbReference type="Proteomes" id="UP001501417"/>
    </source>
</evidence>
<sequence length="344" mass="37039">MVFVPGKVLPGQHHLDQGVMGQGPGWVEPLDQHLEGHVLVIVGGEAAPAHLGQEFAEAGISSQIDPQHQGVDEEPDQLVERGIATPGDRETHRHIGTRAERGQQHCQGGLNHHEAGRVVLTGESTHSLLELRRPVHVGLGAAQIGHQRIGPIGWQLQELGHPGQGILPVGQLPGDGAVAVVEIAEPFALPQRVIHVLHRQFGPARGAPCAPAGIRHAQITQQRGDRPAVGGDMVHHADQHVIIVGDPEKPCPQRYLGCQVKRVSRRLLDGLNQPARRPSGGLDDLPAHVGPLDGHDPLLGYAVRCGDQRAQALMACDHVGQRRTQRVDIEVPAQPQCHRHVVNR</sequence>